<organism evidence="3">
    <name type="scientific">hydrothermal vent metagenome</name>
    <dbReference type="NCBI Taxonomy" id="652676"/>
    <lineage>
        <taxon>unclassified sequences</taxon>
        <taxon>metagenomes</taxon>
        <taxon>ecological metagenomes</taxon>
    </lineage>
</organism>
<feature type="domain" description="CAAX prenyl protease 2/Lysostaphin resistance protein A-like" evidence="2">
    <location>
        <begin position="170"/>
        <end position="257"/>
    </location>
</feature>
<gene>
    <name evidence="3" type="ORF">MNBD_BACTEROID06-618</name>
</gene>
<dbReference type="EMBL" id="UOES01000598">
    <property type="protein sequence ID" value="VAW29598.1"/>
    <property type="molecule type" value="Genomic_DNA"/>
</dbReference>
<keyword evidence="1" id="KW-1133">Transmembrane helix</keyword>
<feature type="transmembrane region" description="Helical" evidence="1">
    <location>
        <begin position="160"/>
        <end position="184"/>
    </location>
</feature>
<feature type="transmembrane region" description="Helical" evidence="1">
    <location>
        <begin position="20"/>
        <end position="47"/>
    </location>
</feature>
<evidence type="ECO:0000256" key="1">
    <source>
        <dbReference type="SAM" id="Phobius"/>
    </source>
</evidence>
<protein>
    <recommendedName>
        <fullName evidence="2">CAAX prenyl protease 2/Lysostaphin resistance protein A-like domain-containing protein</fullName>
    </recommendedName>
</protein>
<accession>A0A3B0UG64</accession>
<keyword evidence="1" id="KW-0812">Transmembrane</keyword>
<dbReference type="InterPro" id="IPR003675">
    <property type="entry name" value="Rce1/LyrA-like_dom"/>
</dbReference>
<evidence type="ECO:0000313" key="3">
    <source>
        <dbReference type="EMBL" id="VAW29598.1"/>
    </source>
</evidence>
<dbReference type="GO" id="GO:0004175">
    <property type="term" value="F:endopeptidase activity"/>
    <property type="evidence" value="ECO:0007669"/>
    <property type="project" value="UniProtKB-ARBA"/>
</dbReference>
<keyword evidence="1" id="KW-0472">Membrane</keyword>
<dbReference type="PANTHER" id="PTHR43592:SF15">
    <property type="entry name" value="CAAX AMINO TERMINAL PROTEASE FAMILY PROTEIN"/>
    <property type="match status" value="1"/>
</dbReference>
<proteinExistence type="predicted"/>
<feature type="transmembrane region" description="Helical" evidence="1">
    <location>
        <begin position="204"/>
        <end position="226"/>
    </location>
</feature>
<feature type="transmembrane region" description="Helical" evidence="1">
    <location>
        <begin position="281"/>
        <end position="300"/>
    </location>
</feature>
<dbReference type="PANTHER" id="PTHR43592">
    <property type="entry name" value="CAAX AMINO TERMINAL PROTEASE"/>
    <property type="match status" value="1"/>
</dbReference>
<feature type="transmembrane region" description="Helical" evidence="1">
    <location>
        <begin position="68"/>
        <end position="90"/>
    </location>
</feature>
<dbReference type="GO" id="GO:0080120">
    <property type="term" value="P:CAAX-box protein maturation"/>
    <property type="evidence" value="ECO:0007669"/>
    <property type="project" value="UniProtKB-ARBA"/>
</dbReference>
<reference evidence="3" key="1">
    <citation type="submission" date="2018-06" db="EMBL/GenBank/DDBJ databases">
        <authorList>
            <person name="Zhirakovskaya E."/>
        </authorList>
    </citation>
    <scope>NUCLEOTIDE SEQUENCE</scope>
</reference>
<dbReference type="AlphaFoldDB" id="A0A3B0UG64"/>
<name>A0A3B0UG64_9ZZZZ</name>
<sequence length="311" mass="34726">MNNPAVIPFAPHLGPWKLLIISLVGSLLGFQLIGVLIGAFVALPFYDGSVMELFGAMADPINNPEIKMPLMITQGIGSAFGMIFIPWLIYSKLFKLPLNFGQSKISIQPIIFTFLITIFFMVVNSPIGEWNQQIKLPASLSSIETALQLMEENMKVITEFLIEFDSFGAFLVGVIVIAVIPAIGEELVFRGLVQNHLFRITKNIHVAIWIAAFIFGAIHMQFYGLFPRMMLGVLFGYLYCFSGKLSYAMIAHFFNNGIAVVAVYLHQLGKIEYDIDSTGSILWYQVLVSAVVLILLLFAFERNVKKEVLSE</sequence>
<evidence type="ECO:0000259" key="2">
    <source>
        <dbReference type="Pfam" id="PF02517"/>
    </source>
</evidence>
<feature type="transmembrane region" description="Helical" evidence="1">
    <location>
        <begin position="110"/>
        <end position="127"/>
    </location>
</feature>
<dbReference type="Pfam" id="PF02517">
    <property type="entry name" value="Rce1-like"/>
    <property type="match status" value="1"/>
</dbReference>